<dbReference type="Proteomes" id="UP000834106">
    <property type="component" value="Chromosome 16"/>
</dbReference>
<evidence type="ECO:0000313" key="2">
    <source>
        <dbReference type="Proteomes" id="UP000834106"/>
    </source>
</evidence>
<gene>
    <name evidence="1" type="ORF">FPE_LOCUS25814</name>
</gene>
<organism evidence="1 2">
    <name type="scientific">Fraxinus pennsylvanica</name>
    <dbReference type="NCBI Taxonomy" id="56036"/>
    <lineage>
        <taxon>Eukaryota</taxon>
        <taxon>Viridiplantae</taxon>
        <taxon>Streptophyta</taxon>
        <taxon>Embryophyta</taxon>
        <taxon>Tracheophyta</taxon>
        <taxon>Spermatophyta</taxon>
        <taxon>Magnoliopsida</taxon>
        <taxon>eudicotyledons</taxon>
        <taxon>Gunneridae</taxon>
        <taxon>Pentapetalae</taxon>
        <taxon>asterids</taxon>
        <taxon>lamiids</taxon>
        <taxon>Lamiales</taxon>
        <taxon>Oleaceae</taxon>
        <taxon>Oleeae</taxon>
        <taxon>Fraxinus</taxon>
    </lineage>
</organism>
<sequence>MISAQNPANSSRNPINIPVQGKKVKLGPLKALAGGISYATCGTTYKSNNLMPTSEEPRKEYCTKEVTQMETLSSRVEPTGGIPVGQVQTPRPIQYYTITLVPPFASFVAPLLSIHPPTMPWRVEA</sequence>
<name>A0AAD1ZZR2_9LAMI</name>
<reference evidence="1" key="1">
    <citation type="submission" date="2023-05" db="EMBL/GenBank/DDBJ databases">
        <authorList>
            <person name="Huff M."/>
        </authorList>
    </citation>
    <scope>NUCLEOTIDE SEQUENCE</scope>
</reference>
<dbReference type="AlphaFoldDB" id="A0AAD1ZZR2"/>
<keyword evidence="2" id="KW-1185">Reference proteome</keyword>
<dbReference type="EMBL" id="OU503051">
    <property type="protein sequence ID" value="CAI9778384.1"/>
    <property type="molecule type" value="Genomic_DNA"/>
</dbReference>
<accession>A0AAD1ZZR2</accession>
<evidence type="ECO:0000313" key="1">
    <source>
        <dbReference type="EMBL" id="CAI9778384.1"/>
    </source>
</evidence>
<protein>
    <submittedName>
        <fullName evidence="1">Uncharacterized protein</fullName>
    </submittedName>
</protein>
<proteinExistence type="predicted"/>